<protein>
    <submittedName>
        <fullName evidence="1">Uncharacterized protein</fullName>
    </submittedName>
</protein>
<keyword evidence="2" id="KW-1185">Reference proteome</keyword>
<dbReference type="Proteomes" id="UP000515264">
    <property type="component" value="Chromosome 1"/>
</dbReference>
<proteinExistence type="predicted"/>
<evidence type="ECO:0000313" key="2">
    <source>
        <dbReference type="Proteomes" id="UP000515264"/>
    </source>
</evidence>
<evidence type="ECO:0000313" key="1">
    <source>
        <dbReference type="EMBL" id="QMV13949.1"/>
    </source>
</evidence>
<sequence length="76" mass="9169">MLQITASQFSLIVKTLQFCTNLIHIKKCHVYVNFFWRFLVAYSMLCRVFKCLFENKWHLYKMFRMVVALVNHSCAD</sequence>
<organism evidence="1 2">
    <name type="scientific">Vibrio spartinae</name>
    <dbReference type="NCBI Taxonomy" id="1918945"/>
    <lineage>
        <taxon>Bacteria</taxon>
        <taxon>Pseudomonadati</taxon>
        <taxon>Pseudomonadota</taxon>
        <taxon>Gammaproteobacteria</taxon>
        <taxon>Vibrionales</taxon>
        <taxon>Vibrionaceae</taxon>
        <taxon>Vibrio</taxon>
    </lineage>
</organism>
<name>A0ABX6QXN1_9VIBR</name>
<accession>A0ABX6QXN1</accession>
<dbReference type="EMBL" id="CP046268">
    <property type="protein sequence ID" value="QMV13949.1"/>
    <property type="molecule type" value="Genomic_DNA"/>
</dbReference>
<gene>
    <name evidence="1" type="ORF">Vspart_01196</name>
</gene>
<reference evidence="1 2" key="1">
    <citation type="journal article" date="2020" name="J. Nat. Prod.">
        <title>Genomics-Metabolomics Profiling Disclosed Marine Vibrio spartinae 3.6 as a Producer of a New Branched Side Chain Prodigiosin.</title>
        <authorList>
            <person name="Vitale G.A."/>
            <person name="Sciarretta M."/>
            <person name="Palma Esposito F."/>
            <person name="January G.G."/>
            <person name="Giaccio M."/>
            <person name="Bunk B."/>
            <person name="Sproer C."/>
            <person name="Bajerski F."/>
            <person name="Power D."/>
            <person name="Festa C."/>
            <person name="Monti M.C."/>
            <person name="D'Auria M.V."/>
            <person name="de Pascale D."/>
        </authorList>
    </citation>
    <scope>NUCLEOTIDE SEQUENCE [LARGE SCALE GENOMIC DNA]</scope>
    <source>
        <strain evidence="1 2">3.6</strain>
    </source>
</reference>